<evidence type="ECO:0000313" key="4">
    <source>
        <dbReference type="Proteomes" id="UP000600449"/>
    </source>
</evidence>
<proteinExistence type="predicted"/>
<feature type="chain" id="PRO_5037552486" evidence="2">
    <location>
        <begin position="19"/>
        <end position="146"/>
    </location>
</feature>
<reference evidence="3 4" key="1">
    <citation type="journal article" date="2014" name="Int. J. Syst. Evol. Microbiol.">
        <title>Complete genome sequence of Corynebacterium casei LMG S-19264T (=DSM 44701T), isolated from a smear-ripened cheese.</title>
        <authorList>
            <consortium name="US DOE Joint Genome Institute (JGI-PGF)"/>
            <person name="Walter F."/>
            <person name="Albersmeier A."/>
            <person name="Kalinowski J."/>
            <person name="Ruckert C."/>
        </authorList>
    </citation>
    <scope>NUCLEOTIDE SEQUENCE [LARGE SCALE GENOMIC DNA]</scope>
    <source>
        <strain evidence="3 4">CGMCC 1.9161</strain>
    </source>
</reference>
<dbReference type="AlphaFoldDB" id="A0A917QLE9"/>
<evidence type="ECO:0000256" key="2">
    <source>
        <dbReference type="SAM" id="SignalP"/>
    </source>
</evidence>
<dbReference type="EMBL" id="BMMF01000020">
    <property type="protein sequence ID" value="GGK54829.1"/>
    <property type="molecule type" value="Genomic_DNA"/>
</dbReference>
<sequence length="146" mass="15053">MRLLSALLALLIALSVVAAPLPGALGVAHAGTAHPAHVGVATVEPGCEAVDAPGHSHARTHSGHAGHGASEHPVTDQTVAFCSASPDNSGDLAQAGCCEMAMCHPFLFVRGVDAQRTPQVAIAAAWRIDTLVEDHRSNRIERPPRA</sequence>
<feature type="signal peptide" evidence="2">
    <location>
        <begin position="1"/>
        <end position="18"/>
    </location>
</feature>
<comment type="caution">
    <text evidence="3">The sequence shown here is derived from an EMBL/GenBank/DDBJ whole genome shotgun (WGS) entry which is preliminary data.</text>
</comment>
<keyword evidence="2" id="KW-0732">Signal</keyword>
<organism evidence="3 4">
    <name type="scientific">Salinarimonas ramus</name>
    <dbReference type="NCBI Taxonomy" id="690164"/>
    <lineage>
        <taxon>Bacteria</taxon>
        <taxon>Pseudomonadati</taxon>
        <taxon>Pseudomonadota</taxon>
        <taxon>Alphaproteobacteria</taxon>
        <taxon>Hyphomicrobiales</taxon>
        <taxon>Salinarimonadaceae</taxon>
        <taxon>Salinarimonas</taxon>
    </lineage>
</organism>
<dbReference type="RefSeq" id="WP_188915727.1">
    <property type="nucleotide sequence ID" value="NZ_BMMF01000020.1"/>
</dbReference>
<keyword evidence="4" id="KW-1185">Reference proteome</keyword>
<name>A0A917QLE9_9HYPH</name>
<evidence type="ECO:0000256" key="1">
    <source>
        <dbReference type="SAM" id="MobiDB-lite"/>
    </source>
</evidence>
<gene>
    <name evidence="3" type="ORF">GCM10011322_47000</name>
</gene>
<accession>A0A917QLE9</accession>
<dbReference type="Proteomes" id="UP000600449">
    <property type="component" value="Unassembled WGS sequence"/>
</dbReference>
<feature type="region of interest" description="Disordered" evidence="1">
    <location>
        <begin position="51"/>
        <end position="71"/>
    </location>
</feature>
<protein>
    <submittedName>
        <fullName evidence="3">Uncharacterized protein</fullName>
    </submittedName>
</protein>
<evidence type="ECO:0000313" key="3">
    <source>
        <dbReference type="EMBL" id="GGK54829.1"/>
    </source>
</evidence>